<dbReference type="InterPro" id="IPR001254">
    <property type="entry name" value="Trypsin_dom"/>
</dbReference>
<evidence type="ECO:0000256" key="1">
    <source>
        <dbReference type="ARBA" id="ARBA00022670"/>
    </source>
</evidence>
<keyword evidence="1" id="KW-0645">Protease</keyword>
<evidence type="ECO:0000256" key="8">
    <source>
        <dbReference type="ARBA" id="ARBA00024195"/>
    </source>
</evidence>
<dbReference type="MEROPS" id="S01.B54"/>
<accession>G3KKR8</accession>
<dbReference type="PROSITE" id="PS00134">
    <property type="entry name" value="TRYPSIN_HIS"/>
    <property type="match status" value="1"/>
</dbReference>
<feature type="domain" description="Peptidase S1" evidence="10">
    <location>
        <begin position="16"/>
        <end position="282"/>
    </location>
</feature>
<dbReference type="CDD" id="cd00190">
    <property type="entry name" value="Tryp_SPc"/>
    <property type="match status" value="1"/>
</dbReference>
<evidence type="ECO:0000256" key="4">
    <source>
        <dbReference type="ARBA" id="ARBA00022825"/>
    </source>
</evidence>
<evidence type="ECO:0000259" key="10">
    <source>
        <dbReference type="PROSITE" id="PS50240"/>
    </source>
</evidence>
<dbReference type="PANTHER" id="PTHR24256">
    <property type="entry name" value="TRYPTASE-RELATED"/>
    <property type="match status" value="1"/>
</dbReference>
<dbReference type="GO" id="GO:0046872">
    <property type="term" value="F:metal ion binding"/>
    <property type="evidence" value="ECO:0007669"/>
    <property type="project" value="UniProtKB-KW"/>
</dbReference>
<dbReference type="Gene3D" id="2.40.10.10">
    <property type="entry name" value="Trypsin-like serine proteases"/>
    <property type="match status" value="2"/>
</dbReference>
<dbReference type="GO" id="GO:0004252">
    <property type="term" value="F:serine-type endopeptidase activity"/>
    <property type="evidence" value="ECO:0007669"/>
    <property type="project" value="InterPro"/>
</dbReference>
<feature type="signal peptide" evidence="9">
    <location>
        <begin position="1"/>
        <end position="24"/>
    </location>
</feature>
<dbReference type="VEuPathDB" id="VectorBase:FBgn0031058"/>
<keyword evidence="2" id="KW-0479">Metal-binding</keyword>
<dbReference type="InterPro" id="IPR009003">
    <property type="entry name" value="Peptidase_S1_PA"/>
</dbReference>
<dbReference type="GO" id="GO:0006508">
    <property type="term" value="P:proteolysis"/>
    <property type="evidence" value="ECO:0007669"/>
    <property type="project" value="UniProtKB-KW"/>
</dbReference>
<dbReference type="PRINTS" id="PR00722">
    <property type="entry name" value="CHYMOTRYPSIN"/>
</dbReference>
<evidence type="ECO:0000256" key="5">
    <source>
        <dbReference type="ARBA" id="ARBA00022837"/>
    </source>
</evidence>
<keyword evidence="3" id="KW-0378">Hydrolase</keyword>
<protein>
    <submittedName>
        <fullName evidence="11">CG14227-PB</fullName>
    </submittedName>
</protein>
<dbReference type="InterPro" id="IPR001314">
    <property type="entry name" value="Peptidase_S1A"/>
</dbReference>
<keyword evidence="5" id="KW-0106">Calcium</keyword>
<name>G3KKR8_DROME</name>
<proteinExistence type="inferred from homology"/>
<keyword evidence="6" id="KW-0865">Zymogen</keyword>
<gene>
    <name evidence="11" type="ORF">CG14227</name>
</gene>
<evidence type="ECO:0000256" key="2">
    <source>
        <dbReference type="ARBA" id="ARBA00022723"/>
    </source>
</evidence>
<evidence type="ECO:0000256" key="7">
    <source>
        <dbReference type="ARBA" id="ARBA00023157"/>
    </source>
</evidence>
<dbReference type="EMBL" id="JN252186">
    <property type="protein sequence ID" value="AEO11992.1"/>
    <property type="molecule type" value="Genomic_DNA"/>
</dbReference>
<dbReference type="SMART" id="SM00020">
    <property type="entry name" value="Tryp_SPc"/>
    <property type="match status" value="1"/>
</dbReference>
<dbReference type="HOGENOM" id="CLU_006842_0_3_1"/>
<evidence type="ECO:0000256" key="9">
    <source>
        <dbReference type="SAM" id="SignalP"/>
    </source>
</evidence>
<reference evidence="11" key="1">
    <citation type="submission" date="2011-07" db="EMBL/GenBank/DDBJ databases">
        <authorList>
            <person name="Mueller L."/>
        </authorList>
    </citation>
    <scope>NUCLEOTIDE SEQUENCE</scope>
    <source>
        <strain evidence="11">Zim131</strain>
    </source>
</reference>
<keyword evidence="4" id="KW-0720">Serine protease</keyword>
<dbReference type="Pfam" id="PF00089">
    <property type="entry name" value="Trypsin"/>
    <property type="match status" value="1"/>
</dbReference>
<dbReference type="OrthoDB" id="547031at2759"/>
<dbReference type="FunFam" id="2.40.10.10:FF:000078">
    <property type="entry name" value="Serine protease H137"/>
    <property type="match status" value="1"/>
</dbReference>
<keyword evidence="9" id="KW-0732">Signal</keyword>
<reference evidence="11" key="2">
    <citation type="journal article" date="2012" name="Int J Evol Biol">
        <title>Inter- and intraspecific variation in Drosophila genes with sex-biased expression.</title>
        <authorList>
            <person name="Muller L."/>
            <person name="Grath S."/>
            <person name="von Heckel K."/>
            <person name="Parsch J."/>
        </authorList>
    </citation>
    <scope>NUCLEOTIDE SEQUENCE</scope>
    <source>
        <strain evidence="11">Zim131</strain>
    </source>
</reference>
<evidence type="ECO:0000256" key="6">
    <source>
        <dbReference type="ARBA" id="ARBA00023145"/>
    </source>
</evidence>
<dbReference type="PROSITE" id="PS50240">
    <property type="entry name" value="TRYPSIN_DOM"/>
    <property type="match status" value="1"/>
</dbReference>
<comment type="similarity">
    <text evidence="8">Belongs to the peptidase S1 family. CLIP subfamily.</text>
</comment>
<dbReference type="InterPro" id="IPR051487">
    <property type="entry name" value="Ser/Thr_Proteases_Immune/Dev"/>
</dbReference>
<dbReference type="SUPFAM" id="SSF50494">
    <property type="entry name" value="Trypsin-like serine proteases"/>
    <property type="match status" value="1"/>
</dbReference>
<feature type="chain" id="PRO_5003446722" evidence="9">
    <location>
        <begin position="25"/>
        <end position="286"/>
    </location>
</feature>
<dbReference type="InterPro" id="IPR043504">
    <property type="entry name" value="Peptidase_S1_PA_chymotrypsin"/>
</dbReference>
<dbReference type="ExpressionAtlas" id="G3KKR8">
    <property type="expression patterns" value="baseline and differential"/>
</dbReference>
<dbReference type="AlphaFoldDB" id="G3KKR8"/>
<evidence type="ECO:0000313" key="11">
    <source>
        <dbReference type="EMBL" id="AEO11992.1"/>
    </source>
</evidence>
<keyword evidence="7" id="KW-1015">Disulfide bond</keyword>
<dbReference type="InterPro" id="IPR018114">
    <property type="entry name" value="TRYPSIN_HIS"/>
</dbReference>
<sequence>MKKVIAALLILFASLFLGSREGSAFLLDAECGRSLKTNAKLTWWNYFDSSTDIQANPWIVSVIVNGKAKCSGSLINHRFVLTAAHCVFREAMQVHLGDFDAWNPGQNCSSGARLSNAYCVRIDKKIVHAGFGKIQAQQYDIGLLRMQHAVQYSDFVRPICLLINEPVAAIDRFQLTVWGTTAEGFRSIPRVLKHSVGDRIDRELCTLKFQQQVDESQICVHTETSHACKGDSGGPFSAKILYGGTYRTFQFGIIIFGLSSCAGLSVCTNVTFYMDWIWDALVNLSA</sequence>
<organism evidence="11">
    <name type="scientific">Drosophila melanogaster</name>
    <name type="common">Fruit fly</name>
    <dbReference type="NCBI Taxonomy" id="7227"/>
    <lineage>
        <taxon>Eukaryota</taxon>
        <taxon>Metazoa</taxon>
        <taxon>Ecdysozoa</taxon>
        <taxon>Arthropoda</taxon>
        <taxon>Hexapoda</taxon>
        <taxon>Insecta</taxon>
        <taxon>Pterygota</taxon>
        <taxon>Neoptera</taxon>
        <taxon>Endopterygota</taxon>
        <taxon>Diptera</taxon>
        <taxon>Brachycera</taxon>
        <taxon>Muscomorpha</taxon>
        <taxon>Ephydroidea</taxon>
        <taxon>Drosophilidae</taxon>
        <taxon>Drosophila</taxon>
        <taxon>Sophophora</taxon>
    </lineage>
</organism>
<evidence type="ECO:0000256" key="3">
    <source>
        <dbReference type="ARBA" id="ARBA00022801"/>
    </source>
</evidence>